<protein>
    <recommendedName>
        <fullName evidence="3">GAF domain-containing protein</fullName>
    </recommendedName>
</protein>
<evidence type="ECO:0008006" key="3">
    <source>
        <dbReference type="Google" id="ProtNLM"/>
    </source>
</evidence>
<dbReference type="Proteomes" id="UP000231501">
    <property type="component" value="Unassembled WGS sequence"/>
</dbReference>
<keyword evidence="2" id="KW-1185">Reference proteome</keyword>
<sequence length="175" mass="19465">MRAASQELEWPATEARDSGLETAGDLAERYALAISEALCGHFRSSHASLWLLDGEPGAYRLRCLGAHAIDGPSRQPPVCEQRAYPGYFDALLSEGVFNCADARVDPRLSALQPPPTWRAMLDVSGQINGRTFGVIALGERDEARVWTKREELDLRRATAKVCLHLHTWRHELETV</sequence>
<name>A0A2G9CDD8_9BURK</name>
<dbReference type="EMBL" id="PEOG01000010">
    <property type="protein sequence ID" value="PIM54395.1"/>
    <property type="molecule type" value="Genomic_DNA"/>
</dbReference>
<evidence type="ECO:0000313" key="2">
    <source>
        <dbReference type="Proteomes" id="UP000231501"/>
    </source>
</evidence>
<organism evidence="1 2">
    <name type="scientific">Roseateles chitinivorans</name>
    <dbReference type="NCBI Taxonomy" id="2917965"/>
    <lineage>
        <taxon>Bacteria</taxon>
        <taxon>Pseudomonadati</taxon>
        <taxon>Pseudomonadota</taxon>
        <taxon>Betaproteobacteria</taxon>
        <taxon>Burkholderiales</taxon>
        <taxon>Sphaerotilaceae</taxon>
        <taxon>Roseateles</taxon>
    </lineage>
</organism>
<accession>A0A2G9CDD8</accession>
<dbReference type="InterPro" id="IPR029016">
    <property type="entry name" value="GAF-like_dom_sf"/>
</dbReference>
<proteinExistence type="predicted"/>
<dbReference type="Gene3D" id="3.30.450.40">
    <property type="match status" value="1"/>
</dbReference>
<comment type="caution">
    <text evidence="1">The sequence shown here is derived from an EMBL/GenBank/DDBJ whole genome shotgun (WGS) entry which is preliminary data.</text>
</comment>
<gene>
    <name evidence="1" type="ORF">CS062_04420</name>
</gene>
<dbReference type="SUPFAM" id="SSF55781">
    <property type="entry name" value="GAF domain-like"/>
    <property type="match status" value="1"/>
</dbReference>
<dbReference type="AlphaFoldDB" id="A0A2G9CDD8"/>
<reference evidence="1 2" key="1">
    <citation type="submission" date="2017-11" db="EMBL/GenBank/DDBJ databases">
        <title>Draft genome sequence of Mitsuaria sp. HWN-4.</title>
        <authorList>
            <person name="Gundlapally S.R."/>
        </authorList>
    </citation>
    <scope>NUCLEOTIDE SEQUENCE [LARGE SCALE GENOMIC DNA]</scope>
    <source>
        <strain evidence="1 2">HWN-4</strain>
    </source>
</reference>
<evidence type="ECO:0000313" key="1">
    <source>
        <dbReference type="EMBL" id="PIM54395.1"/>
    </source>
</evidence>